<dbReference type="AlphaFoldDB" id="A0A2X2CE39"/>
<evidence type="ECO:0000313" key="4">
    <source>
        <dbReference type="Proteomes" id="UP000250443"/>
    </source>
</evidence>
<evidence type="ECO:0000256" key="1">
    <source>
        <dbReference type="ARBA" id="ARBA00023015"/>
    </source>
</evidence>
<gene>
    <name evidence="3" type="ORF">NCTC11842_01522</name>
</gene>
<evidence type="ECO:0000313" key="3">
    <source>
        <dbReference type="EMBL" id="SPZ05001.1"/>
    </source>
</evidence>
<organism evidence="3 4">
    <name type="scientific">Pseudomonas luteola</name>
    <dbReference type="NCBI Taxonomy" id="47886"/>
    <lineage>
        <taxon>Bacteria</taxon>
        <taxon>Pseudomonadati</taxon>
        <taxon>Pseudomonadota</taxon>
        <taxon>Gammaproteobacteria</taxon>
        <taxon>Pseudomonadales</taxon>
        <taxon>Pseudomonadaceae</taxon>
        <taxon>Pseudomonas</taxon>
    </lineage>
</organism>
<proteinExistence type="predicted"/>
<name>A0A2X2CE39_PSELU</name>
<dbReference type="InterPro" id="IPR053721">
    <property type="entry name" value="Fimbrial_Adhesin_Reg"/>
</dbReference>
<evidence type="ECO:0000256" key="2">
    <source>
        <dbReference type="ARBA" id="ARBA00023163"/>
    </source>
</evidence>
<accession>A0A2X2CE39</accession>
<dbReference type="GeneID" id="300269812"/>
<keyword evidence="1" id="KW-0805">Transcription regulation</keyword>
<dbReference type="RefSeq" id="WP_019364711.1">
    <property type="nucleotide sequence ID" value="NZ_DALZQD010000020.1"/>
</dbReference>
<dbReference type="Proteomes" id="UP000250443">
    <property type="component" value="Unassembled WGS sequence"/>
</dbReference>
<dbReference type="Gene3D" id="1.10.10.2690">
    <property type="match status" value="1"/>
</dbReference>
<reference evidence="3 4" key="1">
    <citation type="submission" date="2018-06" db="EMBL/GenBank/DDBJ databases">
        <authorList>
            <consortium name="Pathogen Informatics"/>
            <person name="Doyle S."/>
        </authorList>
    </citation>
    <scope>NUCLEOTIDE SEQUENCE [LARGE SCALE GENOMIC DNA]</scope>
    <source>
        <strain evidence="3 4">NCTC11842</strain>
    </source>
</reference>
<dbReference type="EMBL" id="UAUF01000010">
    <property type="protein sequence ID" value="SPZ05001.1"/>
    <property type="molecule type" value="Genomic_DNA"/>
</dbReference>
<sequence length="173" mass="19147">MIEKTSKNLSKLKDAFVLVDARPEFKIRYEGLMTLQELDISDADALVLGEWGEACGLAYQPDEESPYYWKPDFIRAAFKQFKALYGKRSADKLPAKLQAFVSAQLTITQFETLAGMISREPGSPATIAARMVLVEGVSQIEASRTTGATPSTVNDTVKRYLTAAEQIKSARFV</sequence>
<keyword evidence="2" id="KW-0804">Transcription</keyword>
<protein>
    <submittedName>
        <fullName evidence="3">Uncharacterized protein</fullName>
    </submittedName>
</protein>